<dbReference type="InterPro" id="IPR007560">
    <property type="entry name" value="Restrct_endonuc_IV_Mrr"/>
</dbReference>
<feature type="domain" description="Restriction endonuclease type IV Mrr" evidence="1">
    <location>
        <begin position="158"/>
        <end position="263"/>
    </location>
</feature>
<evidence type="ECO:0000313" key="3">
    <source>
        <dbReference type="Proteomes" id="UP000184290"/>
    </source>
</evidence>
<keyword evidence="3" id="KW-1185">Reference proteome</keyword>
<evidence type="ECO:0000259" key="1">
    <source>
        <dbReference type="Pfam" id="PF04471"/>
    </source>
</evidence>
<keyword evidence="2" id="KW-0378">Hydrolase</keyword>
<keyword evidence="2" id="KW-0255">Endonuclease</keyword>
<organism evidence="2 3">
    <name type="scientific">Aureimonas altamirensis DSM 21988</name>
    <dbReference type="NCBI Taxonomy" id="1121026"/>
    <lineage>
        <taxon>Bacteria</taxon>
        <taxon>Pseudomonadati</taxon>
        <taxon>Pseudomonadota</taxon>
        <taxon>Alphaproteobacteria</taxon>
        <taxon>Hyphomicrobiales</taxon>
        <taxon>Aurantimonadaceae</taxon>
        <taxon>Aureimonas</taxon>
    </lineage>
</organism>
<dbReference type="EMBL" id="FQZC01000005">
    <property type="protein sequence ID" value="SHJ95110.1"/>
    <property type="molecule type" value="Genomic_DNA"/>
</dbReference>
<dbReference type="Proteomes" id="UP000184290">
    <property type="component" value="Unassembled WGS sequence"/>
</dbReference>
<name>A0ABY1IQV0_9HYPH</name>
<reference evidence="2 3" key="1">
    <citation type="submission" date="2016-11" db="EMBL/GenBank/DDBJ databases">
        <authorList>
            <person name="Varghese N."/>
            <person name="Submissions S."/>
        </authorList>
    </citation>
    <scope>NUCLEOTIDE SEQUENCE [LARGE SCALE GENOMIC DNA]</scope>
    <source>
        <strain evidence="2 3">DSM 21988</strain>
    </source>
</reference>
<keyword evidence="2" id="KW-0540">Nuclease</keyword>
<dbReference type="InterPro" id="IPR011335">
    <property type="entry name" value="Restrct_endonuc-II-like"/>
</dbReference>
<dbReference type="Gene3D" id="3.40.1350.10">
    <property type="match status" value="1"/>
</dbReference>
<dbReference type="Pfam" id="PF04471">
    <property type="entry name" value="Mrr_cat"/>
    <property type="match status" value="1"/>
</dbReference>
<comment type="caution">
    <text evidence="2">The sequence shown here is derived from an EMBL/GenBank/DDBJ whole genome shotgun (WGS) entry which is preliminary data.</text>
</comment>
<dbReference type="GO" id="GO:0004519">
    <property type="term" value="F:endonuclease activity"/>
    <property type="evidence" value="ECO:0007669"/>
    <property type="project" value="UniProtKB-KW"/>
</dbReference>
<gene>
    <name evidence="2" type="ORF">SAMN02745911_3794</name>
</gene>
<evidence type="ECO:0000313" key="2">
    <source>
        <dbReference type="EMBL" id="SHJ95110.1"/>
    </source>
</evidence>
<protein>
    <submittedName>
        <fullName evidence="2">Restriction endonuclease</fullName>
    </submittedName>
</protein>
<dbReference type="SUPFAM" id="SSF52980">
    <property type="entry name" value="Restriction endonuclease-like"/>
    <property type="match status" value="1"/>
</dbReference>
<sequence length="297" mass="33184">MAELTTADMMLIDTLFGMYSGWVLNFSNDPFQSFFVRDVGVDIYKPRFETFGGSKGKRLRAFLEIAPAPYVTKALTALWSVRESERLGKGEAETVPHARARLNELVTRLGGKPLPAVFDEPEPAAAAVPEKKGPNESALAALEQEFLVLTSMNDAAQARGYAFERFLKKWFDAWGLDARASFKLVGEQIDGNFEHRGSVYLIEAKWTDAKTDAATLRSFQEKAGDGFEGTRGLFVSLSGFTEQGLVAFNARRVILINGMDVFDALRRRISLDEVIAAKFRRGTEERRPLIEVRELFP</sequence>
<dbReference type="InterPro" id="IPR011856">
    <property type="entry name" value="tRNA_endonuc-like_dom_sf"/>
</dbReference>
<accession>A0ABY1IQV0</accession>
<proteinExistence type="predicted"/>